<organism evidence="1 2">
    <name type="scientific">Boeremia exigua</name>
    <dbReference type="NCBI Taxonomy" id="749465"/>
    <lineage>
        <taxon>Eukaryota</taxon>
        <taxon>Fungi</taxon>
        <taxon>Dikarya</taxon>
        <taxon>Ascomycota</taxon>
        <taxon>Pezizomycotina</taxon>
        <taxon>Dothideomycetes</taxon>
        <taxon>Pleosporomycetidae</taxon>
        <taxon>Pleosporales</taxon>
        <taxon>Pleosporineae</taxon>
        <taxon>Didymellaceae</taxon>
        <taxon>Boeremia</taxon>
    </lineage>
</organism>
<reference evidence="1" key="1">
    <citation type="submission" date="2022-11" db="EMBL/GenBank/DDBJ databases">
        <title>Genome Sequence of Boeremia exigua.</title>
        <authorList>
            <person name="Buettner E."/>
        </authorList>
    </citation>
    <scope>NUCLEOTIDE SEQUENCE</scope>
    <source>
        <strain evidence="1">CU02</strain>
    </source>
</reference>
<sequence>MASIPDSPTLRNPASTSSMSLDSLRIAGSGRHSHPDLAPPDFHVDFNHGPDIELRPLTTPDTRADSVSLADTKPVVSNTIEDRGQWRRFLEDWGWETAACLLSLGGFLGIVGLLKAFDGKAQPSWPYGITLNSAIAVLSTVTKGLLLVPAAACISQSIWISYAQSAHPLRTLTAYDAASRGPLGALNLIWRLRAQRLACLGAGLIILAVGVGPTVQQTIVVGTRSIPTTQPASIPRARSFINEIVEETNSVWNWVKSDIVPTEMIGHLYSGMYHGSTGSKRSELDVVPVCPTNDCAFPNFESLAVCSSCLNITQKMEQSCFTVNNNVTQCTFSLPNGLKANQSTRNPDTLAASAVLAPIEGDNNNYRVGKSLHSDSIGNILVTTILNASSNDGIISADAHQCSLSWCVKTYEAKVVNGSLEEREVQSRVNWDWLIKKAVDARVFSMESSSQGGPNGPAFAVYEPASIKISNWLLYKFTFSNSKYLINIRTLEDQDLYWFMEDATSNFTGDARAVSHQRDTIKTMLLVGYEEVFSSVAKALTTYIRTDGLTAYEVAGSANDTLKNLGPIPPVAGTAYITEIYIKIHWRWLIFLGAILASNTAFLILTIYKSSKYNVAAWKSEPLALLYHGLEASREEEDRRLDSVRDMHQQGKRTRVQLQGTESGLKLGYADR</sequence>
<gene>
    <name evidence="1" type="ORF">OPT61_g4181</name>
</gene>
<dbReference type="Proteomes" id="UP001153331">
    <property type="component" value="Unassembled WGS sequence"/>
</dbReference>
<comment type="caution">
    <text evidence="1">The sequence shown here is derived from an EMBL/GenBank/DDBJ whole genome shotgun (WGS) entry which is preliminary data.</text>
</comment>
<dbReference type="EMBL" id="JAPHNI010000232">
    <property type="protein sequence ID" value="KAJ8113758.1"/>
    <property type="molecule type" value="Genomic_DNA"/>
</dbReference>
<protein>
    <submittedName>
        <fullName evidence="1">Uncharacterized protein</fullName>
    </submittedName>
</protein>
<accession>A0ACC2IF60</accession>
<keyword evidence="2" id="KW-1185">Reference proteome</keyword>
<proteinExistence type="predicted"/>
<evidence type="ECO:0000313" key="2">
    <source>
        <dbReference type="Proteomes" id="UP001153331"/>
    </source>
</evidence>
<evidence type="ECO:0000313" key="1">
    <source>
        <dbReference type="EMBL" id="KAJ8113758.1"/>
    </source>
</evidence>
<name>A0ACC2IF60_9PLEO</name>